<evidence type="ECO:0000313" key="11">
    <source>
        <dbReference type="EMBL" id="ROR97519.1"/>
    </source>
</evidence>
<dbReference type="SUPFAM" id="SSF55811">
    <property type="entry name" value="Nudix"/>
    <property type="match status" value="1"/>
</dbReference>
<reference evidence="11 12" key="1">
    <citation type="submission" date="2018-11" db="EMBL/GenBank/DDBJ databases">
        <title>Sequencing the genomes of 1000 actinobacteria strains.</title>
        <authorList>
            <person name="Klenk H.-P."/>
        </authorList>
    </citation>
    <scope>NUCLEOTIDE SEQUENCE [LARGE SCALE GENOMIC DNA]</scope>
    <source>
        <strain evidence="11 12">DSM 13521</strain>
    </source>
</reference>
<keyword evidence="5" id="KW-0479">Metal-binding</keyword>
<dbReference type="NCBIfam" id="NF001299">
    <property type="entry name" value="PRK00241.1"/>
    <property type="match status" value="1"/>
</dbReference>
<evidence type="ECO:0000256" key="3">
    <source>
        <dbReference type="ARBA" id="ARBA00009595"/>
    </source>
</evidence>
<accession>A0A3N2DCK3</accession>
<sequence length="342" mass="36229">MPGPRPPALPEPLALNRASIDRAGIERTAPGTLEAALADPATRVLLVDGARVAILREPDGDGVGAPRLALVGPAARRGEGETFYLGRDDAGAYVAWSCDLDEALPDAPTVSPAGPPGTRDRAPGGVTIASLRDVGHLLDDRDTGLATAAVALSQWRRTHRHCPRCGARTRLVEGGWAARCDVDGHVVYPRTDPAVIMAVHDGTGRILLARSVAWPERRRSVLAGFVEAGEAPEAAVRREVAEEVGLEIGRVAYAGAQPWPFPASLMLGFHAWVAGPPGDERVVDRADVPDPAPDGIEITHADWFTREELAAELADGSVRLPMRTSIALALVESWYGRELPAG</sequence>
<dbReference type="PANTHER" id="PTHR42904">
    <property type="entry name" value="NUDIX HYDROLASE, NUDC SUBFAMILY"/>
    <property type="match status" value="1"/>
</dbReference>
<evidence type="ECO:0000256" key="5">
    <source>
        <dbReference type="ARBA" id="ARBA00022723"/>
    </source>
</evidence>
<evidence type="ECO:0000256" key="8">
    <source>
        <dbReference type="ARBA" id="ARBA00023027"/>
    </source>
</evidence>
<evidence type="ECO:0000256" key="7">
    <source>
        <dbReference type="ARBA" id="ARBA00022842"/>
    </source>
</evidence>
<dbReference type="Pfam" id="PF00293">
    <property type="entry name" value="NUDIX"/>
    <property type="match status" value="1"/>
</dbReference>
<comment type="caution">
    <text evidence="11">The sequence shown here is derived from an EMBL/GenBank/DDBJ whole genome shotgun (WGS) entry which is preliminary data.</text>
</comment>
<feature type="domain" description="Nudix hydrolase" evidence="10">
    <location>
        <begin position="189"/>
        <end position="326"/>
    </location>
</feature>
<dbReference type="EC" id="3.6.1.22" evidence="4"/>
<keyword evidence="8" id="KW-0520">NAD</keyword>
<evidence type="ECO:0000256" key="2">
    <source>
        <dbReference type="ARBA" id="ARBA00001947"/>
    </source>
</evidence>
<keyword evidence="12" id="KW-1185">Reference proteome</keyword>
<dbReference type="GO" id="GO:0046872">
    <property type="term" value="F:metal ion binding"/>
    <property type="evidence" value="ECO:0007669"/>
    <property type="project" value="UniProtKB-KW"/>
</dbReference>
<dbReference type="PANTHER" id="PTHR42904:SF6">
    <property type="entry name" value="NAD-CAPPED RNA HYDROLASE NUDT12"/>
    <property type="match status" value="1"/>
</dbReference>
<dbReference type="AlphaFoldDB" id="A0A3N2DCK3"/>
<comment type="catalytic activity">
    <reaction evidence="9">
        <text>a 5'-end NAD(+)-phospho-ribonucleoside in mRNA + H2O = a 5'-end phospho-adenosine-phospho-ribonucleoside in mRNA + beta-nicotinamide D-ribonucleotide + 2 H(+)</text>
        <dbReference type="Rhea" id="RHEA:60876"/>
        <dbReference type="Rhea" id="RHEA-COMP:15698"/>
        <dbReference type="Rhea" id="RHEA-COMP:15719"/>
        <dbReference type="ChEBI" id="CHEBI:14649"/>
        <dbReference type="ChEBI" id="CHEBI:15377"/>
        <dbReference type="ChEBI" id="CHEBI:15378"/>
        <dbReference type="ChEBI" id="CHEBI:144029"/>
        <dbReference type="ChEBI" id="CHEBI:144051"/>
    </reaction>
    <physiologicalReaction direction="left-to-right" evidence="9">
        <dbReference type="Rhea" id="RHEA:60877"/>
    </physiologicalReaction>
</comment>
<dbReference type="GO" id="GO:0035529">
    <property type="term" value="F:NADH pyrophosphatase activity"/>
    <property type="evidence" value="ECO:0007669"/>
    <property type="project" value="TreeGrafter"/>
</dbReference>
<dbReference type="InterPro" id="IPR050241">
    <property type="entry name" value="NAD-cap_RNA_hydrolase_NudC"/>
</dbReference>
<evidence type="ECO:0000256" key="6">
    <source>
        <dbReference type="ARBA" id="ARBA00022801"/>
    </source>
</evidence>
<dbReference type="GO" id="GO:0019677">
    <property type="term" value="P:NAD+ catabolic process"/>
    <property type="evidence" value="ECO:0007669"/>
    <property type="project" value="TreeGrafter"/>
</dbReference>
<dbReference type="Pfam" id="PF09296">
    <property type="entry name" value="NUDIX-like"/>
    <property type="match status" value="1"/>
</dbReference>
<dbReference type="OrthoDB" id="9791656at2"/>
<dbReference type="RefSeq" id="WP_123739557.1">
    <property type="nucleotide sequence ID" value="NZ_RKHQ01000001.1"/>
</dbReference>
<dbReference type="Pfam" id="PF09297">
    <property type="entry name" value="Zn_ribbon_NUD"/>
    <property type="match status" value="1"/>
</dbReference>
<evidence type="ECO:0000256" key="4">
    <source>
        <dbReference type="ARBA" id="ARBA00012381"/>
    </source>
</evidence>
<dbReference type="Proteomes" id="UP000275356">
    <property type="component" value="Unassembled WGS sequence"/>
</dbReference>
<name>A0A3N2DCK3_9MICO</name>
<evidence type="ECO:0000313" key="12">
    <source>
        <dbReference type="Proteomes" id="UP000275356"/>
    </source>
</evidence>
<dbReference type="EMBL" id="RKHQ01000001">
    <property type="protein sequence ID" value="ROR97519.1"/>
    <property type="molecule type" value="Genomic_DNA"/>
</dbReference>
<comment type="cofactor">
    <cofactor evidence="2">
        <name>Zn(2+)</name>
        <dbReference type="ChEBI" id="CHEBI:29105"/>
    </cofactor>
</comment>
<dbReference type="GO" id="GO:0006742">
    <property type="term" value="P:NADP+ catabolic process"/>
    <property type="evidence" value="ECO:0007669"/>
    <property type="project" value="TreeGrafter"/>
</dbReference>
<dbReference type="PROSITE" id="PS00893">
    <property type="entry name" value="NUDIX_BOX"/>
    <property type="match status" value="1"/>
</dbReference>
<dbReference type="InterPro" id="IPR015797">
    <property type="entry name" value="NUDIX_hydrolase-like_dom_sf"/>
</dbReference>
<evidence type="ECO:0000256" key="1">
    <source>
        <dbReference type="ARBA" id="ARBA00001946"/>
    </source>
</evidence>
<dbReference type="GO" id="GO:0005829">
    <property type="term" value="C:cytosol"/>
    <property type="evidence" value="ECO:0007669"/>
    <property type="project" value="TreeGrafter"/>
</dbReference>
<protein>
    <recommendedName>
        <fullName evidence="4">NAD(+) diphosphatase</fullName>
        <ecNumber evidence="4">3.6.1.22</ecNumber>
    </recommendedName>
</protein>
<dbReference type="PROSITE" id="PS51462">
    <property type="entry name" value="NUDIX"/>
    <property type="match status" value="1"/>
</dbReference>
<dbReference type="InterPro" id="IPR000086">
    <property type="entry name" value="NUDIX_hydrolase_dom"/>
</dbReference>
<keyword evidence="7" id="KW-0460">Magnesium</keyword>
<evidence type="ECO:0000256" key="9">
    <source>
        <dbReference type="ARBA" id="ARBA00023679"/>
    </source>
</evidence>
<gene>
    <name evidence="11" type="ORF">EDD28_2118</name>
</gene>
<dbReference type="InterPro" id="IPR015376">
    <property type="entry name" value="Znr_NADH_PPase"/>
</dbReference>
<dbReference type="Gene3D" id="3.90.79.20">
    <property type="match status" value="1"/>
</dbReference>
<dbReference type="CDD" id="cd03429">
    <property type="entry name" value="NUDIX_NADH_pyrophosphatase_Nudt13"/>
    <property type="match status" value="1"/>
</dbReference>
<dbReference type="Gene3D" id="3.90.79.10">
    <property type="entry name" value="Nucleoside Triphosphate Pyrophosphohydrolase"/>
    <property type="match status" value="1"/>
</dbReference>
<evidence type="ECO:0000259" key="10">
    <source>
        <dbReference type="PROSITE" id="PS51462"/>
    </source>
</evidence>
<dbReference type="InterPro" id="IPR049734">
    <property type="entry name" value="NudC-like_C"/>
</dbReference>
<comment type="cofactor">
    <cofactor evidence="1">
        <name>Mg(2+)</name>
        <dbReference type="ChEBI" id="CHEBI:18420"/>
    </cofactor>
</comment>
<dbReference type="InterPro" id="IPR020084">
    <property type="entry name" value="NUDIX_hydrolase_CS"/>
</dbReference>
<dbReference type="InterPro" id="IPR015375">
    <property type="entry name" value="NADH_PPase-like_N"/>
</dbReference>
<organism evidence="11 12">
    <name type="scientific">Salana multivorans</name>
    <dbReference type="NCBI Taxonomy" id="120377"/>
    <lineage>
        <taxon>Bacteria</taxon>
        <taxon>Bacillati</taxon>
        <taxon>Actinomycetota</taxon>
        <taxon>Actinomycetes</taxon>
        <taxon>Micrococcales</taxon>
        <taxon>Beutenbergiaceae</taxon>
        <taxon>Salana</taxon>
    </lineage>
</organism>
<proteinExistence type="inferred from homology"/>
<comment type="similarity">
    <text evidence="3">Belongs to the Nudix hydrolase family. NudC subfamily.</text>
</comment>
<keyword evidence="6" id="KW-0378">Hydrolase</keyword>